<evidence type="ECO:0000259" key="6">
    <source>
        <dbReference type="PROSITE" id="PS51085"/>
    </source>
</evidence>
<protein>
    <submittedName>
        <fullName evidence="7">(2Fe-2S)-binding protein</fullName>
    </submittedName>
</protein>
<keyword evidence="1" id="KW-0001">2Fe-2S</keyword>
<evidence type="ECO:0000256" key="2">
    <source>
        <dbReference type="ARBA" id="ARBA00022723"/>
    </source>
</evidence>
<keyword evidence="4" id="KW-0408">Iron</keyword>
<evidence type="ECO:0000256" key="1">
    <source>
        <dbReference type="ARBA" id="ARBA00022714"/>
    </source>
</evidence>
<keyword evidence="5" id="KW-0411">Iron-sulfur</keyword>
<dbReference type="Pfam" id="PF00111">
    <property type="entry name" value="Fer2"/>
    <property type="match status" value="1"/>
</dbReference>
<evidence type="ECO:0000256" key="4">
    <source>
        <dbReference type="ARBA" id="ARBA00023004"/>
    </source>
</evidence>
<dbReference type="SUPFAM" id="SSF54292">
    <property type="entry name" value="2Fe-2S ferredoxin-like"/>
    <property type="match status" value="1"/>
</dbReference>
<dbReference type="InterPro" id="IPR036884">
    <property type="entry name" value="2Fe-2S-bd_dom_sf"/>
</dbReference>
<dbReference type="Gene3D" id="3.10.20.30">
    <property type="match status" value="1"/>
</dbReference>
<evidence type="ECO:0000313" key="7">
    <source>
        <dbReference type="EMBL" id="HGM58611.1"/>
    </source>
</evidence>
<comment type="caution">
    <text evidence="7">The sequence shown here is derived from an EMBL/GenBank/DDBJ whole genome shotgun (WGS) entry which is preliminary data.</text>
</comment>
<dbReference type="PANTHER" id="PTHR44379">
    <property type="entry name" value="OXIDOREDUCTASE WITH IRON-SULFUR SUBUNIT"/>
    <property type="match status" value="1"/>
</dbReference>
<dbReference type="InterPro" id="IPR051452">
    <property type="entry name" value="Diverse_Oxidoreductases"/>
</dbReference>
<evidence type="ECO:0000256" key="5">
    <source>
        <dbReference type="ARBA" id="ARBA00023014"/>
    </source>
</evidence>
<dbReference type="SUPFAM" id="SSF47741">
    <property type="entry name" value="CO dehydrogenase ISP C-domain like"/>
    <property type="match status" value="1"/>
</dbReference>
<sequence length="150" mass="16796">MHVKFTLNNKVVEIDVKPNEILLDTLRYRFGLKSVKRGCERGECGVCTVLLNDNPVYSCMVLTVSIDGSRITTIEGLIEDSLFKKIINSFTYSGAIQCGYCTPGFIITTYALLKKHESINRDIVIKHIEGNLCRCTGYKKIIDAIINASK</sequence>
<dbReference type="CDD" id="cd00207">
    <property type="entry name" value="fer2"/>
    <property type="match status" value="1"/>
</dbReference>
<reference evidence="7" key="1">
    <citation type="journal article" date="2020" name="mSystems">
        <title>Genome- and Community-Level Interaction Insights into Carbon Utilization and Element Cycling Functions of Hydrothermarchaeota in Hydrothermal Sediment.</title>
        <authorList>
            <person name="Zhou Z."/>
            <person name="Liu Y."/>
            <person name="Xu W."/>
            <person name="Pan J."/>
            <person name="Luo Z.H."/>
            <person name="Li M."/>
        </authorList>
    </citation>
    <scope>NUCLEOTIDE SEQUENCE [LARGE SCALE GENOMIC DNA]</scope>
    <source>
        <strain evidence="8">SpSt-622</strain>
        <strain evidence="7">SpSt-642</strain>
    </source>
</reference>
<dbReference type="PANTHER" id="PTHR44379:SF8">
    <property type="entry name" value="XANTHINE DEHYDROGENASE IRON-SULFUR-BINDING SUBUNIT XDHC-RELATED"/>
    <property type="match status" value="1"/>
</dbReference>
<feature type="domain" description="2Fe-2S ferredoxin-type" evidence="6">
    <location>
        <begin position="1"/>
        <end position="77"/>
    </location>
</feature>
<dbReference type="PROSITE" id="PS00197">
    <property type="entry name" value="2FE2S_FER_1"/>
    <property type="match status" value="1"/>
</dbReference>
<dbReference type="InterPro" id="IPR006058">
    <property type="entry name" value="2Fe2S_fd_BS"/>
</dbReference>
<dbReference type="PROSITE" id="PS51085">
    <property type="entry name" value="2FE2S_FER_2"/>
    <property type="match status" value="1"/>
</dbReference>
<dbReference type="InterPro" id="IPR002888">
    <property type="entry name" value="2Fe-2S-bd"/>
</dbReference>
<dbReference type="EMBL" id="DTBJ01000023">
    <property type="protein sequence ID" value="HGM58611.1"/>
    <property type="molecule type" value="Genomic_DNA"/>
</dbReference>
<dbReference type="EMBL" id="DTAN01000096">
    <property type="protein sequence ID" value="HGU65058.1"/>
    <property type="molecule type" value="Genomic_DNA"/>
</dbReference>
<evidence type="ECO:0000313" key="8">
    <source>
        <dbReference type="EMBL" id="HGU65058.1"/>
    </source>
</evidence>
<keyword evidence="3" id="KW-0560">Oxidoreductase</keyword>
<dbReference type="InterPro" id="IPR036010">
    <property type="entry name" value="2Fe-2S_ferredoxin-like_sf"/>
</dbReference>
<keyword evidence="2" id="KW-0479">Metal-binding</keyword>
<dbReference type="GO" id="GO:0016491">
    <property type="term" value="F:oxidoreductase activity"/>
    <property type="evidence" value="ECO:0007669"/>
    <property type="project" value="UniProtKB-KW"/>
</dbReference>
<name>A0A7C4HDV0_STAMA</name>
<dbReference type="AlphaFoldDB" id="A0A7C4HDV0"/>
<dbReference type="GO" id="GO:0046872">
    <property type="term" value="F:metal ion binding"/>
    <property type="evidence" value="ECO:0007669"/>
    <property type="project" value="UniProtKB-KW"/>
</dbReference>
<dbReference type="Gene3D" id="1.10.150.120">
    <property type="entry name" value="[2Fe-2S]-binding domain"/>
    <property type="match status" value="1"/>
</dbReference>
<proteinExistence type="predicted"/>
<dbReference type="InterPro" id="IPR012675">
    <property type="entry name" value="Beta-grasp_dom_sf"/>
</dbReference>
<evidence type="ECO:0000256" key="3">
    <source>
        <dbReference type="ARBA" id="ARBA00023002"/>
    </source>
</evidence>
<dbReference type="InterPro" id="IPR001041">
    <property type="entry name" value="2Fe-2S_ferredoxin-type"/>
</dbReference>
<accession>A0A7C4HDV0</accession>
<gene>
    <name evidence="8" type="ORF">ENT92_02420</name>
    <name evidence="7" type="ORF">ENU14_03365</name>
</gene>
<organism evidence="7">
    <name type="scientific">Staphylothermus marinus</name>
    <dbReference type="NCBI Taxonomy" id="2280"/>
    <lineage>
        <taxon>Archaea</taxon>
        <taxon>Thermoproteota</taxon>
        <taxon>Thermoprotei</taxon>
        <taxon>Desulfurococcales</taxon>
        <taxon>Desulfurococcaceae</taxon>
        <taxon>Staphylothermus</taxon>
    </lineage>
</organism>
<dbReference type="GO" id="GO:0051537">
    <property type="term" value="F:2 iron, 2 sulfur cluster binding"/>
    <property type="evidence" value="ECO:0007669"/>
    <property type="project" value="UniProtKB-KW"/>
</dbReference>
<dbReference type="Pfam" id="PF01799">
    <property type="entry name" value="Fer2_2"/>
    <property type="match status" value="1"/>
</dbReference>